<proteinExistence type="predicted"/>
<protein>
    <recommendedName>
        <fullName evidence="5">Lipoprotein</fullName>
    </recommendedName>
</protein>
<evidence type="ECO:0000256" key="1">
    <source>
        <dbReference type="SAM" id="MobiDB-lite"/>
    </source>
</evidence>
<keyword evidence="4" id="KW-1185">Reference proteome</keyword>
<dbReference type="EMBL" id="BAAASG010000029">
    <property type="protein sequence ID" value="GAA2522481.1"/>
    <property type="molecule type" value="Genomic_DNA"/>
</dbReference>
<organism evidence="3 4">
    <name type="scientific">Streptomyces longisporus</name>
    <dbReference type="NCBI Taxonomy" id="1948"/>
    <lineage>
        <taxon>Bacteria</taxon>
        <taxon>Bacillati</taxon>
        <taxon>Actinomycetota</taxon>
        <taxon>Actinomycetes</taxon>
        <taxon>Kitasatosporales</taxon>
        <taxon>Streptomycetaceae</taxon>
        <taxon>Streptomyces</taxon>
    </lineage>
</organism>
<gene>
    <name evidence="3" type="ORF">GCM10010276_86860</name>
</gene>
<evidence type="ECO:0008006" key="5">
    <source>
        <dbReference type="Google" id="ProtNLM"/>
    </source>
</evidence>
<sequence length="315" mass="34477">MRRARARLAAIAATAAVFTAGCSFAGSGGRGQVPFDPRPLSAVLVTSVADTARLRDHEESAVADCMARRGFSYAPGRTTVSERAVTTNPYGLLREKQARQDGYGVVGEILSGTGSHAPPAAHHSTGWTKALEGTHVEKLTLSTGVVLTYRPDGCAYQGREAAYGSGWNRLENELEGLQATVMDQVEKDGRYINALAKWSSCMRKSGYSYDDLQAPRQELARDMESTGRSDRALRSLGRKELRIASDDYDCERKVRLHETVYEAQRDAEKSTLNDSAQADLRRYQTLKRKALGRPNGSTSTFPAPKSRQGRRASWG</sequence>
<dbReference type="Proteomes" id="UP001501777">
    <property type="component" value="Unassembled WGS sequence"/>
</dbReference>
<keyword evidence="2" id="KW-0732">Signal</keyword>
<feature type="chain" id="PRO_5046573195" description="Lipoprotein" evidence="2">
    <location>
        <begin position="26"/>
        <end position="315"/>
    </location>
</feature>
<accession>A0ABN3NHL8</accession>
<evidence type="ECO:0000313" key="3">
    <source>
        <dbReference type="EMBL" id="GAA2522481.1"/>
    </source>
</evidence>
<evidence type="ECO:0000313" key="4">
    <source>
        <dbReference type="Proteomes" id="UP001501777"/>
    </source>
</evidence>
<comment type="caution">
    <text evidence="3">The sequence shown here is derived from an EMBL/GenBank/DDBJ whole genome shotgun (WGS) entry which is preliminary data.</text>
</comment>
<name>A0ABN3NHL8_STRLO</name>
<dbReference type="PROSITE" id="PS51257">
    <property type="entry name" value="PROKAR_LIPOPROTEIN"/>
    <property type="match status" value="1"/>
</dbReference>
<feature type="signal peptide" evidence="2">
    <location>
        <begin position="1"/>
        <end position="25"/>
    </location>
</feature>
<reference evidence="3 4" key="1">
    <citation type="journal article" date="2019" name="Int. J. Syst. Evol. Microbiol.">
        <title>The Global Catalogue of Microorganisms (GCM) 10K type strain sequencing project: providing services to taxonomists for standard genome sequencing and annotation.</title>
        <authorList>
            <consortium name="The Broad Institute Genomics Platform"/>
            <consortium name="The Broad Institute Genome Sequencing Center for Infectious Disease"/>
            <person name="Wu L."/>
            <person name="Ma J."/>
        </authorList>
    </citation>
    <scope>NUCLEOTIDE SEQUENCE [LARGE SCALE GENOMIC DNA]</scope>
    <source>
        <strain evidence="3 4">JCM 4395</strain>
    </source>
</reference>
<evidence type="ECO:0000256" key="2">
    <source>
        <dbReference type="SAM" id="SignalP"/>
    </source>
</evidence>
<feature type="region of interest" description="Disordered" evidence="1">
    <location>
        <begin position="285"/>
        <end position="315"/>
    </location>
</feature>